<protein>
    <recommendedName>
        <fullName evidence="2">Peptidase A1 domain-containing protein</fullName>
    </recommendedName>
</protein>
<evidence type="ECO:0000259" key="2">
    <source>
        <dbReference type="PROSITE" id="PS51767"/>
    </source>
</evidence>
<feature type="domain" description="Peptidase A1" evidence="2">
    <location>
        <begin position="189"/>
        <end position="519"/>
    </location>
</feature>
<dbReference type="GeneID" id="59341297"/>
<dbReference type="EMBL" id="JACAZF010000002">
    <property type="protein sequence ID" value="KAF7311768.1"/>
    <property type="molecule type" value="Genomic_DNA"/>
</dbReference>
<proteinExistence type="predicted"/>
<feature type="region of interest" description="Disordered" evidence="1">
    <location>
        <begin position="129"/>
        <end position="167"/>
    </location>
</feature>
<evidence type="ECO:0000313" key="4">
    <source>
        <dbReference type="Proteomes" id="UP000636479"/>
    </source>
</evidence>
<dbReference type="AlphaFoldDB" id="A0A8H6T652"/>
<dbReference type="SUPFAM" id="SSF50630">
    <property type="entry name" value="Acid proteases"/>
    <property type="match status" value="1"/>
</dbReference>
<gene>
    <name evidence="3" type="ORF">MIND_00187300</name>
</gene>
<reference evidence="3" key="1">
    <citation type="submission" date="2020-05" db="EMBL/GenBank/DDBJ databases">
        <title>Mycena genomes resolve the evolution of fungal bioluminescence.</title>
        <authorList>
            <person name="Tsai I.J."/>
        </authorList>
    </citation>
    <scope>NUCLEOTIDE SEQUENCE</scope>
    <source>
        <strain evidence="3">171206Taipei</strain>
    </source>
</reference>
<evidence type="ECO:0000256" key="1">
    <source>
        <dbReference type="SAM" id="MobiDB-lite"/>
    </source>
</evidence>
<dbReference type="Proteomes" id="UP000636479">
    <property type="component" value="Unassembled WGS sequence"/>
</dbReference>
<comment type="caution">
    <text evidence="3">The sequence shown here is derived from an EMBL/GenBank/DDBJ whole genome shotgun (WGS) entry which is preliminary data.</text>
</comment>
<sequence>MLAVPVDAPTARRDLAVDFVDFAVFKTSLLYRSYHSPNSSKINLKPNDAQLKKHWFSLELKTDSERYVDLVAEVSRMRVKAKDFLEAYDDVQQADAVDALGAMHLTQASTESVQSQGTLDVKVDVQAAGPSFKDPKHSAPTIPEWKTGFRSRSSREFPVPPHDRTPQNREVMKETLGIHVDAGHPYTMLQFGPDGGSQDNTVRFEADLGSNAFWSASDACMRKTTTLGAMHRGLTAFGFLLGPRHVKVTRGTKPYSVVYFDKSSAEFHEYADRLMVPLGRNQSPNASSMLYIPVTIGVANEVDPHFFDDSPYAGIIGLGRRMKHHREKGNTFLFHVRPYLNKPEMTLYLTPDEGSLVFGEMPQGLNTSRNNHRWHSNIPVQGDAHWVVQSPFKLIDGRRIDTPGSNICIDSGTFYVCLDDPVVKDYYEKFGIDAHYDPASKYWLIRKTRRAPTLPKIKVALGDKEESVITVSTLSRDASNSSLDDTLQEIYDIGSIQYKSMLYDPEVSPDEQVEMLGIAALYEMEINFQFPDEVDQAATGRRHNISWRCKDYDDNGYKADFGLA</sequence>
<dbReference type="Gene3D" id="2.40.70.10">
    <property type="entry name" value="Acid Proteases"/>
    <property type="match status" value="2"/>
</dbReference>
<dbReference type="InterPro" id="IPR033121">
    <property type="entry name" value="PEPTIDASE_A1"/>
</dbReference>
<keyword evidence="4" id="KW-1185">Reference proteome</keyword>
<accession>A0A8H6T652</accession>
<dbReference type="RefSeq" id="XP_037223876.1">
    <property type="nucleotide sequence ID" value="XM_037358781.1"/>
</dbReference>
<evidence type="ECO:0000313" key="3">
    <source>
        <dbReference type="EMBL" id="KAF7311768.1"/>
    </source>
</evidence>
<dbReference type="InterPro" id="IPR021109">
    <property type="entry name" value="Peptidase_aspartic_dom_sf"/>
</dbReference>
<dbReference type="Pfam" id="PF00026">
    <property type="entry name" value="Asp"/>
    <property type="match status" value="1"/>
</dbReference>
<dbReference type="PROSITE" id="PS51767">
    <property type="entry name" value="PEPTIDASE_A1"/>
    <property type="match status" value="1"/>
</dbReference>
<name>A0A8H6T652_9AGAR</name>
<organism evidence="3 4">
    <name type="scientific">Mycena indigotica</name>
    <dbReference type="NCBI Taxonomy" id="2126181"/>
    <lineage>
        <taxon>Eukaryota</taxon>
        <taxon>Fungi</taxon>
        <taxon>Dikarya</taxon>
        <taxon>Basidiomycota</taxon>
        <taxon>Agaricomycotina</taxon>
        <taxon>Agaricomycetes</taxon>
        <taxon>Agaricomycetidae</taxon>
        <taxon>Agaricales</taxon>
        <taxon>Marasmiineae</taxon>
        <taxon>Mycenaceae</taxon>
        <taxon>Mycena</taxon>
    </lineage>
</organism>